<keyword evidence="3" id="KW-0165">Cleavage on pair of basic residues</keyword>
<dbReference type="GO" id="GO:0005737">
    <property type="term" value="C:cytoplasm"/>
    <property type="evidence" value="ECO:0007669"/>
    <property type="project" value="UniProtKB-ARBA"/>
</dbReference>
<dbReference type="Pfam" id="PF00082">
    <property type="entry name" value="Peptidase_S8"/>
    <property type="match status" value="1"/>
</dbReference>
<evidence type="ECO:0000256" key="6">
    <source>
        <dbReference type="ARBA" id="ARBA00022825"/>
    </source>
</evidence>
<keyword evidence="5" id="KW-0378">Hydrolase</keyword>
<evidence type="ECO:0000313" key="12">
    <source>
        <dbReference type="Proteomes" id="UP000475862"/>
    </source>
</evidence>
<dbReference type="InterPro" id="IPR036852">
    <property type="entry name" value="Peptidase_S8/S53_dom_sf"/>
</dbReference>
<dbReference type="PROSITE" id="PS51829">
    <property type="entry name" value="P_HOMO_B"/>
    <property type="match status" value="1"/>
</dbReference>
<dbReference type="InterPro" id="IPR002884">
    <property type="entry name" value="P_dom"/>
</dbReference>
<name>A0A6G0U4B1_APHGL</name>
<sequence>VTSDINNTCTLSHTGTSAAAPLAAGVIALALEANGDLTWRDVQHLLARNCEVGPLLKNSGWSTNAAGFDFNPQFGFGLLNAYKLVKEAINWSTVPEKSICGVNFLISKSRQHFGRAVKFVSTVITNGCNGCIKYLEHVQLCVTIQYPKRGMVEINLQSPKKTTCRMMEPRPLDESNMGFFEWKIKSLQFWGEDPSGEWTVVVKDETSNLFMGLTGSVEKLRLIMHGTKNNPYN</sequence>
<evidence type="ECO:0000259" key="10">
    <source>
        <dbReference type="PROSITE" id="PS51829"/>
    </source>
</evidence>
<comment type="caution">
    <text evidence="11">The sequence shown here is derived from an EMBL/GenBank/DDBJ whole genome shotgun (WGS) entry which is preliminary data.</text>
</comment>
<proteinExistence type="inferred from homology"/>
<keyword evidence="2" id="KW-0645">Protease</keyword>
<dbReference type="GO" id="GO:0004252">
    <property type="term" value="F:serine-type endopeptidase activity"/>
    <property type="evidence" value="ECO:0007669"/>
    <property type="project" value="InterPro"/>
</dbReference>
<dbReference type="Gene3D" id="2.60.120.260">
    <property type="entry name" value="Galactose-binding domain-like"/>
    <property type="match status" value="1"/>
</dbReference>
<dbReference type="AlphaFoldDB" id="A0A6G0U4B1"/>
<dbReference type="Pfam" id="PF01483">
    <property type="entry name" value="P_proprotein"/>
    <property type="match status" value="1"/>
</dbReference>
<dbReference type="Gene3D" id="3.40.50.200">
    <property type="entry name" value="Peptidase S8/S53 domain"/>
    <property type="match status" value="1"/>
</dbReference>
<dbReference type="OrthoDB" id="300641at2759"/>
<evidence type="ECO:0000256" key="4">
    <source>
        <dbReference type="ARBA" id="ARBA00022729"/>
    </source>
</evidence>
<dbReference type="GO" id="GO:0016486">
    <property type="term" value="P:peptide hormone processing"/>
    <property type="evidence" value="ECO:0007669"/>
    <property type="project" value="TreeGrafter"/>
</dbReference>
<keyword evidence="7" id="KW-0865">Zymogen</keyword>
<protein>
    <recommendedName>
        <fullName evidence="10">P/Homo B domain-containing protein</fullName>
    </recommendedName>
</protein>
<dbReference type="GO" id="GO:0005615">
    <property type="term" value="C:extracellular space"/>
    <property type="evidence" value="ECO:0007669"/>
    <property type="project" value="TreeGrafter"/>
</dbReference>
<dbReference type="PROSITE" id="PS00138">
    <property type="entry name" value="SUBTILASE_SER"/>
    <property type="match status" value="1"/>
</dbReference>
<comment type="caution">
    <text evidence="9">Lacks conserved residue(s) required for the propagation of feature annotation.</text>
</comment>
<evidence type="ECO:0000256" key="8">
    <source>
        <dbReference type="ARBA" id="ARBA00023180"/>
    </source>
</evidence>
<dbReference type="PANTHER" id="PTHR42884">
    <property type="entry name" value="PROPROTEIN CONVERTASE SUBTILISIN/KEXIN-RELATED"/>
    <property type="match status" value="1"/>
</dbReference>
<dbReference type="InterPro" id="IPR023828">
    <property type="entry name" value="Peptidase_S8_Ser-AS"/>
</dbReference>
<keyword evidence="8" id="KW-0325">Glycoprotein</keyword>
<feature type="non-terminal residue" evidence="11">
    <location>
        <position position="1"/>
    </location>
</feature>
<accession>A0A6G0U4B1</accession>
<feature type="domain" description="P/Homo B" evidence="10">
    <location>
        <begin position="93"/>
        <end position="230"/>
    </location>
</feature>
<dbReference type="SUPFAM" id="SSF52743">
    <property type="entry name" value="Subtilisin-like"/>
    <property type="match status" value="1"/>
</dbReference>
<reference evidence="11 12" key="1">
    <citation type="submission" date="2019-08" db="EMBL/GenBank/DDBJ databases">
        <title>The genome of the soybean aphid Biotype 1, its phylome, world population structure and adaptation to the North American continent.</title>
        <authorList>
            <person name="Giordano R."/>
            <person name="Donthu R.K."/>
            <person name="Hernandez A.G."/>
            <person name="Wright C.L."/>
            <person name="Zimin A.V."/>
        </authorList>
    </citation>
    <scope>NUCLEOTIDE SEQUENCE [LARGE SCALE GENOMIC DNA]</scope>
    <source>
        <tissue evidence="11">Whole aphids</tissue>
    </source>
</reference>
<dbReference type="PANTHER" id="PTHR42884:SF14">
    <property type="entry name" value="NEUROENDOCRINE CONVERTASE 1"/>
    <property type="match status" value="1"/>
</dbReference>
<dbReference type="EMBL" id="VYZN01000009">
    <property type="protein sequence ID" value="KAE9543122.1"/>
    <property type="molecule type" value="Genomic_DNA"/>
</dbReference>
<dbReference type="PROSITE" id="PS51892">
    <property type="entry name" value="SUBTILASE"/>
    <property type="match status" value="1"/>
</dbReference>
<evidence type="ECO:0000256" key="5">
    <source>
        <dbReference type="ARBA" id="ARBA00022801"/>
    </source>
</evidence>
<organism evidence="11 12">
    <name type="scientific">Aphis glycines</name>
    <name type="common">Soybean aphid</name>
    <dbReference type="NCBI Taxonomy" id="307491"/>
    <lineage>
        <taxon>Eukaryota</taxon>
        <taxon>Metazoa</taxon>
        <taxon>Ecdysozoa</taxon>
        <taxon>Arthropoda</taxon>
        <taxon>Hexapoda</taxon>
        <taxon>Insecta</taxon>
        <taxon>Pterygota</taxon>
        <taxon>Neoptera</taxon>
        <taxon>Paraneoptera</taxon>
        <taxon>Hemiptera</taxon>
        <taxon>Sternorrhyncha</taxon>
        <taxon>Aphidomorpha</taxon>
        <taxon>Aphidoidea</taxon>
        <taxon>Aphididae</taxon>
        <taxon>Aphidini</taxon>
        <taxon>Aphis</taxon>
        <taxon>Aphis</taxon>
    </lineage>
</organism>
<gene>
    <name evidence="11" type="ORF">AGLY_003033</name>
</gene>
<evidence type="ECO:0000256" key="2">
    <source>
        <dbReference type="ARBA" id="ARBA00022670"/>
    </source>
</evidence>
<dbReference type="GO" id="GO:0043005">
    <property type="term" value="C:neuron projection"/>
    <property type="evidence" value="ECO:0007669"/>
    <property type="project" value="TreeGrafter"/>
</dbReference>
<dbReference type="SUPFAM" id="SSF49785">
    <property type="entry name" value="Galactose-binding domain-like"/>
    <property type="match status" value="1"/>
</dbReference>
<evidence type="ECO:0000313" key="11">
    <source>
        <dbReference type="EMBL" id="KAE9543122.1"/>
    </source>
</evidence>
<keyword evidence="6" id="KW-0720">Serine protease</keyword>
<dbReference type="FunFam" id="2.60.120.260:FF:000006">
    <property type="entry name" value="Proprotein convertase subtilisin/kexin type 5"/>
    <property type="match status" value="1"/>
</dbReference>
<dbReference type="Proteomes" id="UP000475862">
    <property type="component" value="Unassembled WGS sequence"/>
</dbReference>
<dbReference type="InterPro" id="IPR008979">
    <property type="entry name" value="Galactose-bd-like_sf"/>
</dbReference>
<evidence type="ECO:0000256" key="1">
    <source>
        <dbReference type="ARBA" id="ARBA00005325"/>
    </source>
</evidence>
<keyword evidence="12" id="KW-1185">Reference proteome</keyword>
<evidence type="ECO:0000256" key="3">
    <source>
        <dbReference type="ARBA" id="ARBA00022685"/>
    </source>
</evidence>
<keyword evidence="4" id="KW-0732">Signal</keyword>
<dbReference type="GO" id="GO:0012505">
    <property type="term" value="C:endomembrane system"/>
    <property type="evidence" value="ECO:0007669"/>
    <property type="project" value="UniProtKB-ARBA"/>
</dbReference>
<comment type="similarity">
    <text evidence="1">Belongs to the peptidase S8 family. Furin subfamily.</text>
</comment>
<evidence type="ECO:0000256" key="7">
    <source>
        <dbReference type="ARBA" id="ARBA00023145"/>
    </source>
</evidence>
<dbReference type="GO" id="GO:0016020">
    <property type="term" value="C:membrane"/>
    <property type="evidence" value="ECO:0007669"/>
    <property type="project" value="TreeGrafter"/>
</dbReference>
<evidence type="ECO:0000256" key="9">
    <source>
        <dbReference type="PROSITE-ProRule" id="PRU01240"/>
    </source>
</evidence>
<dbReference type="InterPro" id="IPR000209">
    <property type="entry name" value="Peptidase_S8/S53_dom"/>
</dbReference>